<comment type="caution">
    <text evidence="9">The sequence shown here is derived from an EMBL/GenBank/DDBJ whole genome shotgun (WGS) entry which is preliminary data.</text>
</comment>
<keyword evidence="5 7" id="KW-0546">Nucleotide metabolism</keyword>
<comment type="function">
    <text evidence="7">This enzyme is involved in nucleotide metabolism: it produces dUMP, the immediate precursor of thymidine nucleotides and it decreases the intracellular concentration of dUTP so that uracil cannot be incorporated into DNA.</text>
</comment>
<dbReference type="PANTHER" id="PTHR11241:SF0">
    <property type="entry name" value="DEOXYURIDINE 5'-TRIPHOSPHATE NUCLEOTIDOHYDROLASE"/>
    <property type="match status" value="1"/>
</dbReference>
<dbReference type="SUPFAM" id="SSF51283">
    <property type="entry name" value="dUTPase-like"/>
    <property type="match status" value="1"/>
</dbReference>
<comment type="catalytic activity">
    <reaction evidence="6 7">
        <text>dUTP + H2O = dUMP + diphosphate + H(+)</text>
        <dbReference type="Rhea" id="RHEA:10248"/>
        <dbReference type="ChEBI" id="CHEBI:15377"/>
        <dbReference type="ChEBI" id="CHEBI:15378"/>
        <dbReference type="ChEBI" id="CHEBI:33019"/>
        <dbReference type="ChEBI" id="CHEBI:61555"/>
        <dbReference type="ChEBI" id="CHEBI:246422"/>
        <dbReference type="EC" id="3.6.1.23"/>
    </reaction>
</comment>
<keyword evidence="2 7" id="KW-0479">Metal-binding</keyword>
<feature type="binding site" evidence="7">
    <location>
        <begin position="80"/>
        <end position="82"/>
    </location>
    <ligand>
        <name>substrate</name>
    </ligand>
</feature>
<dbReference type="InterPro" id="IPR033704">
    <property type="entry name" value="dUTPase_trimeric"/>
</dbReference>
<evidence type="ECO:0000256" key="1">
    <source>
        <dbReference type="ARBA" id="ARBA00006581"/>
    </source>
</evidence>
<sequence>MKINIINKSQHALPSYETIASAGMDLRANLVESIVLQPLERTIVKTGLFIELPIGYEAQVRPRSGLAFKNGITVLNSPGTVDADYRGEIGVILVNLSNQAFEIQNGERIAQLIIAKHERAEWFEVEELSETSRGTGGFGSTGVK</sequence>
<dbReference type="EMBL" id="SACJ01000001">
    <property type="protein sequence ID" value="RVT79998.1"/>
    <property type="molecule type" value="Genomic_DNA"/>
</dbReference>
<dbReference type="UniPathway" id="UPA00610">
    <property type="reaction ID" value="UER00666"/>
</dbReference>
<dbReference type="GO" id="GO:0046081">
    <property type="term" value="P:dUTP catabolic process"/>
    <property type="evidence" value="ECO:0007669"/>
    <property type="project" value="InterPro"/>
</dbReference>
<dbReference type="InterPro" id="IPR036157">
    <property type="entry name" value="dUTPase-like_sf"/>
</dbReference>
<comment type="cofactor">
    <cofactor evidence="7">
        <name>Mg(2+)</name>
        <dbReference type="ChEBI" id="CHEBI:18420"/>
    </cofactor>
</comment>
<dbReference type="InterPro" id="IPR029054">
    <property type="entry name" value="dUTPase-like"/>
</dbReference>
<proteinExistence type="inferred from homology"/>
<comment type="pathway">
    <text evidence="7">Pyrimidine metabolism; dUMP biosynthesis; dUMP from dCTP (dUTP route): step 2/2.</text>
</comment>
<evidence type="ECO:0000256" key="7">
    <source>
        <dbReference type="HAMAP-Rule" id="MF_00116"/>
    </source>
</evidence>
<dbReference type="PANTHER" id="PTHR11241">
    <property type="entry name" value="DEOXYURIDINE 5'-TRIPHOSPHATE NUCLEOTIDOHYDROLASE"/>
    <property type="match status" value="1"/>
</dbReference>
<evidence type="ECO:0000256" key="5">
    <source>
        <dbReference type="ARBA" id="ARBA00023080"/>
    </source>
</evidence>
<dbReference type="AlphaFoldDB" id="A0A437L3W9"/>
<dbReference type="HAMAP" id="MF_00116">
    <property type="entry name" value="dUTPase_bact"/>
    <property type="match status" value="1"/>
</dbReference>
<name>A0A437L3W9_9FLAO</name>
<dbReference type="Proteomes" id="UP000285211">
    <property type="component" value="Unassembled WGS sequence"/>
</dbReference>
<comment type="caution">
    <text evidence="7">Lacks conserved residue(s) required for the propagation of feature annotation.</text>
</comment>
<evidence type="ECO:0000256" key="2">
    <source>
        <dbReference type="ARBA" id="ARBA00022723"/>
    </source>
</evidence>
<reference evidence="9 10" key="1">
    <citation type="submission" date="2019-01" db="EMBL/GenBank/DDBJ databases">
        <authorList>
            <person name="Chen W.-M."/>
        </authorList>
    </citation>
    <scope>NUCLEOTIDE SEQUENCE [LARGE SCALE GENOMIC DNA]</scope>
    <source>
        <strain evidence="9 10">BBQ-12</strain>
    </source>
</reference>
<gene>
    <name evidence="7" type="primary">dut</name>
    <name evidence="9" type="ORF">EOD40_02470</name>
</gene>
<evidence type="ECO:0000256" key="6">
    <source>
        <dbReference type="ARBA" id="ARBA00047686"/>
    </source>
</evidence>
<dbReference type="GO" id="GO:0004170">
    <property type="term" value="F:dUTP diphosphatase activity"/>
    <property type="evidence" value="ECO:0007669"/>
    <property type="project" value="UniProtKB-UniRule"/>
</dbReference>
<feature type="binding site" evidence="7">
    <location>
        <position position="76"/>
    </location>
    <ligand>
        <name>substrate</name>
    </ligand>
</feature>
<dbReference type="OrthoDB" id="9809956at2"/>
<dbReference type="EC" id="3.6.1.23" evidence="7"/>
<dbReference type="RefSeq" id="WP_128193311.1">
    <property type="nucleotide sequence ID" value="NZ_SACJ01000001.1"/>
</dbReference>
<dbReference type="GO" id="GO:0006226">
    <property type="term" value="P:dUMP biosynthetic process"/>
    <property type="evidence" value="ECO:0007669"/>
    <property type="project" value="UniProtKB-UniRule"/>
</dbReference>
<dbReference type="Pfam" id="PF00692">
    <property type="entry name" value="dUTPase"/>
    <property type="match status" value="1"/>
</dbReference>
<organism evidence="9 10">
    <name type="scientific">Flavobacterium sufflavum</name>
    <dbReference type="NCBI Taxonomy" id="1921138"/>
    <lineage>
        <taxon>Bacteria</taxon>
        <taxon>Pseudomonadati</taxon>
        <taxon>Bacteroidota</taxon>
        <taxon>Flavobacteriia</taxon>
        <taxon>Flavobacteriales</taxon>
        <taxon>Flavobacteriaceae</taxon>
        <taxon>Flavobacterium</taxon>
    </lineage>
</organism>
<evidence type="ECO:0000313" key="10">
    <source>
        <dbReference type="Proteomes" id="UP000285211"/>
    </source>
</evidence>
<evidence type="ECO:0000256" key="3">
    <source>
        <dbReference type="ARBA" id="ARBA00022801"/>
    </source>
</evidence>
<comment type="similarity">
    <text evidence="1 7">Belongs to the dUTPase family.</text>
</comment>
<dbReference type="Gene3D" id="2.70.40.10">
    <property type="match status" value="1"/>
</dbReference>
<feature type="domain" description="dUTPase-like" evidence="8">
    <location>
        <begin position="12"/>
        <end position="142"/>
    </location>
</feature>
<dbReference type="CDD" id="cd07557">
    <property type="entry name" value="trimeric_dUTPase"/>
    <property type="match status" value="1"/>
</dbReference>
<evidence type="ECO:0000256" key="4">
    <source>
        <dbReference type="ARBA" id="ARBA00022842"/>
    </source>
</evidence>
<keyword evidence="4 7" id="KW-0460">Magnesium</keyword>
<protein>
    <recommendedName>
        <fullName evidence="7">Deoxyuridine 5'-triphosphate nucleotidohydrolase</fullName>
        <shortName evidence="7">dUTPase</shortName>
        <ecNumber evidence="7">3.6.1.23</ecNumber>
    </recommendedName>
    <alternativeName>
        <fullName evidence="7">dUTP pyrophosphatase</fullName>
    </alternativeName>
</protein>
<dbReference type="FunFam" id="2.70.40.10:FF:000002">
    <property type="entry name" value="dUTP diphosphatase"/>
    <property type="match status" value="1"/>
</dbReference>
<dbReference type="GO" id="GO:0000287">
    <property type="term" value="F:magnesium ion binding"/>
    <property type="evidence" value="ECO:0007669"/>
    <property type="project" value="UniProtKB-UniRule"/>
</dbReference>
<dbReference type="NCBIfam" id="TIGR00576">
    <property type="entry name" value="dut"/>
    <property type="match status" value="1"/>
</dbReference>
<feature type="binding site" evidence="7">
    <location>
        <begin position="63"/>
        <end position="65"/>
    </location>
    <ligand>
        <name>substrate</name>
    </ligand>
</feature>
<dbReference type="NCBIfam" id="NF001862">
    <property type="entry name" value="PRK00601.1"/>
    <property type="match status" value="1"/>
</dbReference>
<keyword evidence="3 7" id="KW-0378">Hydrolase</keyword>
<evidence type="ECO:0000259" key="8">
    <source>
        <dbReference type="Pfam" id="PF00692"/>
    </source>
</evidence>
<evidence type="ECO:0000313" key="9">
    <source>
        <dbReference type="EMBL" id="RVT79998.1"/>
    </source>
</evidence>
<keyword evidence="10" id="KW-1185">Reference proteome</keyword>
<accession>A0A437L3W9</accession>
<dbReference type="InterPro" id="IPR008181">
    <property type="entry name" value="dUTPase"/>
</dbReference>